<dbReference type="InterPro" id="IPR038404">
    <property type="entry name" value="TRAP_DctP_sf"/>
</dbReference>
<gene>
    <name evidence="2" type="ORF">J2S73_001651</name>
</gene>
<dbReference type="Proteomes" id="UP001229244">
    <property type="component" value="Unassembled WGS sequence"/>
</dbReference>
<dbReference type="Pfam" id="PF03480">
    <property type="entry name" value="DctP"/>
    <property type="match status" value="1"/>
</dbReference>
<reference evidence="2" key="1">
    <citation type="submission" date="2023-07" db="EMBL/GenBank/DDBJ databases">
        <title>Genomic Encyclopedia of Type Strains, Phase IV (KMG-IV): sequencing the most valuable type-strain genomes for metagenomic binning, comparative biology and taxonomic classification.</title>
        <authorList>
            <person name="Goeker M."/>
        </authorList>
    </citation>
    <scope>NUCLEOTIDE SEQUENCE</scope>
    <source>
        <strain evidence="2">DSM 21202</strain>
    </source>
</reference>
<dbReference type="EMBL" id="JAUSUL010000002">
    <property type="protein sequence ID" value="MDQ0315194.1"/>
    <property type="molecule type" value="Genomic_DNA"/>
</dbReference>
<proteinExistence type="predicted"/>
<protein>
    <submittedName>
        <fullName evidence="2">Tripartite ATP-independent transporter DctP family solute receptor</fullName>
    </submittedName>
</protein>
<dbReference type="Gene3D" id="3.40.190.170">
    <property type="entry name" value="Bacterial extracellular solute-binding protein, family 7"/>
    <property type="match status" value="1"/>
</dbReference>
<evidence type="ECO:0000256" key="1">
    <source>
        <dbReference type="ARBA" id="ARBA00022729"/>
    </source>
</evidence>
<dbReference type="NCBIfam" id="NF037995">
    <property type="entry name" value="TRAP_S1"/>
    <property type="match status" value="1"/>
</dbReference>
<keyword evidence="1" id="KW-0732">Signal</keyword>
<dbReference type="GO" id="GO:0055085">
    <property type="term" value="P:transmembrane transport"/>
    <property type="evidence" value="ECO:0007669"/>
    <property type="project" value="InterPro"/>
</dbReference>
<dbReference type="AlphaFoldDB" id="A0AAE4ATQ2"/>
<sequence>MKHISKATLTGRIGRGALGAALLLALPVTAASADPVKLRFSTPAPPGEILTQSMEIFGDILQATAPDAFEVSVHPGGTLFKQGTEIPAMQRGNLEMNTLQTFEVAQFVPELSVFNAGYLFDDYDHLKAVWGSEIGEDYRAKVEEDMGVHILADCYLGTREVALNQVRNVKTPEDMQGIKLRMPGAPDFLLLGKGLGVDPTPMAMSEVYLGMKAGTVDGQDNPVTITRAAKLDEVTKEVVLTDHMVQNVFYAIATPVYEELSADLQGKLTAAAVAACAWNDTMRLADEDKQIAYFKEQGIVVSEPDLDAFRAHMAKVYEDEGRSDDWSEDLIEKIKAAND</sequence>
<dbReference type="RefSeq" id="WP_306885033.1">
    <property type="nucleotide sequence ID" value="NZ_JAUSUL010000002.1"/>
</dbReference>
<comment type="caution">
    <text evidence="2">The sequence shown here is derived from an EMBL/GenBank/DDBJ whole genome shotgun (WGS) entry which is preliminary data.</text>
</comment>
<dbReference type="InterPro" id="IPR018389">
    <property type="entry name" value="DctP_fam"/>
</dbReference>
<dbReference type="PANTHER" id="PTHR33376:SF4">
    <property type="entry name" value="SIALIC ACID-BINDING PERIPLASMIC PROTEIN SIAP"/>
    <property type="match status" value="1"/>
</dbReference>
<organism evidence="2 3">
    <name type="scientific">Amorphus orientalis</name>
    <dbReference type="NCBI Taxonomy" id="649198"/>
    <lineage>
        <taxon>Bacteria</taxon>
        <taxon>Pseudomonadati</taxon>
        <taxon>Pseudomonadota</taxon>
        <taxon>Alphaproteobacteria</taxon>
        <taxon>Hyphomicrobiales</taxon>
        <taxon>Amorphaceae</taxon>
        <taxon>Amorphus</taxon>
    </lineage>
</organism>
<accession>A0AAE4ATQ2</accession>
<evidence type="ECO:0000313" key="3">
    <source>
        <dbReference type="Proteomes" id="UP001229244"/>
    </source>
</evidence>
<evidence type="ECO:0000313" key="2">
    <source>
        <dbReference type="EMBL" id="MDQ0315194.1"/>
    </source>
</evidence>
<name>A0AAE4ATQ2_9HYPH</name>
<keyword evidence="3" id="KW-1185">Reference proteome</keyword>
<keyword evidence="2" id="KW-0675">Receptor</keyword>
<dbReference type="PANTHER" id="PTHR33376">
    <property type="match status" value="1"/>
</dbReference>